<keyword evidence="2" id="KW-0812">Transmembrane</keyword>
<reference evidence="3" key="1">
    <citation type="submission" date="2022-11" db="EMBL/GenBank/DDBJ databases">
        <title>Genome Resource of Sclerotinia nivalis Strain SnTB1, a Plant Pathogen Isolated from American Ginseng.</title>
        <authorList>
            <person name="Fan S."/>
        </authorList>
    </citation>
    <scope>NUCLEOTIDE SEQUENCE</scope>
    <source>
        <strain evidence="3">SnTB1</strain>
    </source>
</reference>
<keyword evidence="2" id="KW-1133">Transmembrane helix</keyword>
<gene>
    <name evidence="3" type="ORF">OCU04_000155</name>
</gene>
<comment type="caution">
    <text evidence="3">The sequence shown here is derived from an EMBL/GenBank/DDBJ whole genome shotgun (WGS) entry which is preliminary data.</text>
</comment>
<dbReference type="OrthoDB" id="8904098at2759"/>
<accession>A0A9X0AVH5</accession>
<name>A0A9X0AVH5_9HELO</name>
<dbReference type="Proteomes" id="UP001152300">
    <property type="component" value="Unassembled WGS sequence"/>
</dbReference>
<organism evidence="3 4">
    <name type="scientific">Sclerotinia nivalis</name>
    <dbReference type="NCBI Taxonomy" id="352851"/>
    <lineage>
        <taxon>Eukaryota</taxon>
        <taxon>Fungi</taxon>
        <taxon>Dikarya</taxon>
        <taxon>Ascomycota</taxon>
        <taxon>Pezizomycotina</taxon>
        <taxon>Leotiomycetes</taxon>
        <taxon>Helotiales</taxon>
        <taxon>Sclerotiniaceae</taxon>
        <taxon>Sclerotinia</taxon>
    </lineage>
</organism>
<protein>
    <submittedName>
        <fullName evidence="3">Uncharacterized protein</fullName>
    </submittedName>
</protein>
<keyword evidence="4" id="KW-1185">Reference proteome</keyword>
<evidence type="ECO:0000313" key="4">
    <source>
        <dbReference type="Proteomes" id="UP001152300"/>
    </source>
</evidence>
<dbReference type="EMBL" id="JAPEIS010000001">
    <property type="protein sequence ID" value="KAJ8069731.1"/>
    <property type="molecule type" value="Genomic_DNA"/>
</dbReference>
<evidence type="ECO:0000313" key="3">
    <source>
        <dbReference type="EMBL" id="KAJ8069731.1"/>
    </source>
</evidence>
<evidence type="ECO:0000256" key="2">
    <source>
        <dbReference type="SAM" id="Phobius"/>
    </source>
</evidence>
<feature type="compositionally biased region" description="Basic and acidic residues" evidence="1">
    <location>
        <begin position="83"/>
        <end position="93"/>
    </location>
</feature>
<proteinExistence type="predicted"/>
<sequence length="105" mass="11026">MAEAVAAALEAASAIVLGPVSKDPWLVIMFACFAGTITTTAVLFYLAFRGFDADYVTSDVVATDGNMDQGQNDDPEAGAPARETGESDSHCEEKAIRIKTAEVPL</sequence>
<feature type="region of interest" description="Disordered" evidence="1">
    <location>
        <begin position="63"/>
        <end position="93"/>
    </location>
</feature>
<evidence type="ECO:0000256" key="1">
    <source>
        <dbReference type="SAM" id="MobiDB-lite"/>
    </source>
</evidence>
<dbReference type="AlphaFoldDB" id="A0A9X0AVH5"/>
<keyword evidence="2" id="KW-0472">Membrane</keyword>
<feature type="transmembrane region" description="Helical" evidence="2">
    <location>
        <begin position="24"/>
        <end position="48"/>
    </location>
</feature>